<keyword evidence="4 6" id="KW-0472">Membrane</keyword>
<accession>A0ABT1MFV4</accession>
<reference evidence="8 9" key="1">
    <citation type="submission" date="2022-07" db="EMBL/GenBank/DDBJ databases">
        <title>Fecal culturing of patients with breast cancer.</title>
        <authorList>
            <person name="Teng N.M.Y."/>
            <person name="Kiu R."/>
            <person name="Evans R."/>
            <person name="Baker D.J."/>
            <person name="Zenner C."/>
            <person name="Robinson S.D."/>
            <person name="Hall L.J."/>
        </authorList>
    </citation>
    <scope>NUCLEOTIDE SEQUENCE [LARGE SCALE GENOMIC DNA]</scope>
    <source>
        <strain evidence="8 9">LH1063</strain>
    </source>
</reference>
<dbReference type="EMBL" id="JANDHW010000004">
    <property type="protein sequence ID" value="MCP9611518.1"/>
    <property type="molecule type" value="Genomic_DNA"/>
</dbReference>
<dbReference type="GO" id="GO:0008233">
    <property type="term" value="F:peptidase activity"/>
    <property type="evidence" value="ECO:0007669"/>
    <property type="project" value="UniProtKB-KW"/>
</dbReference>
<evidence type="ECO:0000256" key="5">
    <source>
        <dbReference type="SAM" id="MobiDB-lite"/>
    </source>
</evidence>
<dbReference type="SUPFAM" id="SSF144091">
    <property type="entry name" value="Rhomboid-like"/>
    <property type="match status" value="1"/>
</dbReference>
<feature type="domain" description="Peptidase S54 rhomboid" evidence="7">
    <location>
        <begin position="50"/>
        <end position="187"/>
    </location>
</feature>
<gene>
    <name evidence="8" type="ORF">NMU02_05380</name>
</gene>
<feature type="region of interest" description="Disordered" evidence="5">
    <location>
        <begin position="194"/>
        <end position="233"/>
    </location>
</feature>
<dbReference type="PANTHER" id="PTHR43731:SF9">
    <property type="entry name" value="SLR1461 PROTEIN"/>
    <property type="match status" value="1"/>
</dbReference>
<evidence type="ECO:0000256" key="3">
    <source>
        <dbReference type="ARBA" id="ARBA00022989"/>
    </source>
</evidence>
<feature type="transmembrane region" description="Helical" evidence="6">
    <location>
        <begin position="169"/>
        <end position="186"/>
    </location>
</feature>
<feature type="transmembrane region" description="Helical" evidence="6">
    <location>
        <begin position="138"/>
        <end position="157"/>
    </location>
</feature>
<dbReference type="PANTHER" id="PTHR43731">
    <property type="entry name" value="RHOMBOID PROTEASE"/>
    <property type="match status" value="1"/>
</dbReference>
<evidence type="ECO:0000256" key="4">
    <source>
        <dbReference type="ARBA" id="ARBA00023136"/>
    </source>
</evidence>
<dbReference type="InterPro" id="IPR022764">
    <property type="entry name" value="Peptidase_S54_rhomboid_dom"/>
</dbReference>
<keyword evidence="3 6" id="KW-1133">Transmembrane helix</keyword>
<feature type="transmembrane region" description="Helical" evidence="6">
    <location>
        <begin position="9"/>
        <end position="29"/>
    </location>
</feature>
<protein>
    <submittedName>
        <fullName evidence="8">Rhomboid family intramembrane serine protease</fullName>
    </submittedName>
</protein>
<evidence type="ECO:0000259" key="7">
    <source>
        <dbReference type="Pfam" id="PF01694"/>
    </source>
</evidence>
<name>A0ABT1MFV4_9BACT</name>
<evidence type="ECO:0000256" key="6">
    <source>
        <dbReference type="SAM" id="Phobius"/>
    </source>
</evidence>
<dbReference type="Pfam" id="PF01694">
    <property type="entry name" value="Rhomboid"/>
    <property type="match status" value="1"/>
</dbReference>
<evidence type="ECO:0000256" key="1">
    <source>
        <dbReference type="ARBA" id="ARBA00004141"/>
    </source>
</evidence>
<keyword evidence="8" id="KW-0645">Protease</keyword>
<evidence type="ECO:0000256" key="2">
    <source>
        <dbReference type="ARBA" id="ARBA00022692"/>
    </source>
</evidence>
<feature type="transmembrane region" description="Helical" evidence="6">
    <location>
        <begin position="66"/>
        <end position="84"/>
    </location>
</feature>
<keyword evidence="8" id="KW-0378">Hydrolase</keyword>
<dbReference type="GO" id="GO:0006508">
    <property type="term" value="P:proteolysis"/>
    <property type="evidence" value="ECO:0007669"/>
    <property type="project" value="UniProtKB-KW"/>
</dbReference>
<keyword evidence="2 6" id="KW-0812">Transmembrane</keyword>
<comment type="caution">
    <text evidence="8">The sequence shown here is derived from an EMBL/GenBank/DDBJ whole genome shotgun (WGS) entry which is preliminary data.</text>
</comment>
<feature type="transmembrane region" description="Helical" evidence="6">
    <location>
        <begin position="113"/>
        <end position="131"/>
    </location>
</feature>
<comment type="subcellular location">
    <subcellularLocation>
        <location evidence="1">Membrane</location>
        <topology evidence="1">Multi-pass membrane protein</topology>
    </subcellularLocation>
</comment>
<dbReference type="InterPro" id="IPR035952">
    <property type="entry name" value="Rhomboid-like_sf"/>
</dbReference>
<organism evidence="8 9">
    <name type="scientific">Coprobacter tertius</name>
    <dbReference type="NCBI Taxonomy" id="2944915"/>
    <lineage>
        <taxon>Bacteria</taxon>
        <taxon>Pseudomonadati</taxon>
        <taxon>Bacteroidota</taxon>
        <taxon>Bacteroidia</taxon>
        <taxon>Bacteroidales</taxon>
        <taxon>Barnesiellaceae</taxon>
        <taxon>Coprobacter</taxon>
    </lineage>
</organism>
<keyword evidence="9" id="KW-1185">Reference proteome</keyword>
<proteinExistence type="predicted"/>
<evidence type="ECO:0000313" key="8">
    <source>
        <dbReference type="EMBL" id="MCP9611518.1"/>
    </source>
</evidence>
<dbReference type="InterPro" id="IPR050925">
    <property type="entry name" value="Rhomboid_protease_S54"/>
</dbReference>
<evidence type="ECO:0000313" key="9">
    <source>
        <dbReference type="Proteomes" id="UP001205603"/>
    </source>
</evidence>
<dbReference type="Gene3D" id="1.20.1540.10">
    <property type="entry name" value="Rhomboid-like"/>
    <property type="match status" value="1"/>
</dbReference>
<dbReference type="RefSeq" id="WP_255026356.1">
    <property type="nucleotide sequence ID" value="NZ_JANDHW010000004.1"/>
</dbReference>
<sequence>MTISEPKRMVYALAFPAFFILLLWIVRVIEWEFGYDFSFLGIEPRRWQSLLHIFTYSFIHSGFSHLLANTIPLLVLGWILFLFYRDVAPKVVLWLWILSGIFTWLIGRTGTHIGASGLIYGLVFFLFFSGVFRKDFPLMAVSLVVVFLYGSILWNMFPVAEYIDPDVSWEGHLSGAMSGFILAAAFRPRISQREISEDDEEWPEWADPPFLEKEDEFHQNRAEDINEEKMPKE</sequence>
<dbReference type="Proteomes" id="UP001205603">
    <property type="component" value="Unassembled WGS sequence"/>
</dbReference>
<feature type="compositionally biased region" description="Basic and acidic residues" evidence="5">
    <location>
        <begin position="210"/>
        <end position="233"/>
    </location>
</feature>
<feature type="transmembrane region" description="Helical" evidence="6">
    <location>
        <begin position="91"/>
        <end position="107"/>
    </location>
</feature>